<dbReference type="STRING" id="387005.A0A183HFR7"/>
<feature type="repeat" description="WD" evidence="5">
    <location>
        <begin position="83"/>
        <end position="124"/>
    </location>
</feature>
<dbReference type="PROSITE" id="PS50294">
    <property type="entry name" value="WD_REPEATS_REGION"/>
    <property type="match status" value="1"/>
</dbReference>
<comment type="subcellular location">
    <subcellularLocation>
        <location evidence="1">Nucleus</location>
        <location evidence="1">Nucleolus</location>
    </subcellularLocation>
</comment>
<keyword evidence="3" id="KW-0677">Repeat</keyword>
<evidence type="ECO:0000256" key="4">
    <source>
        <dbReference type="ARBA" id="ARBA00023242"/>
    </source>
</evidence>
<dbReference type="InterPro" id="IPR015943">
    <property type="entry name" value="WD40/YVTN_repeat-like_dom_sf"/>
</dbReference>
<dbReference type="InterPro" id="IPR036322">
    <property type="entry name" value="WD40_repeat_dom_sf"/>
</dbReference>
<evidence type="ECO:0000256" key="3">
    <source>
        <dbReference type="ARBA" id="ARBA00022737"/>
    </source>
</evidence>
<evidence type="ECO:0000256" key="1">
    <source>
        <dbReference type="ARBA" id="ARBA00004604"/>
    </source>
</evidence>
<evidence type="ECO:0000256" key="2">
    <source>
        <dbReference type="ARBA" id="ARBA00022574"/>
    </source>
</evidence>
<name>A0A183HFR7_9BILA</name>
<keyword evidence="2 5" id="KW-0853">WD repeat</keyword>
<dbReference type="GO" id="GO:0005730">
    <property type="term" value="C:nucleolus"/>
    <property type="evidence" value="ECO:0007669"/>
    <property type="project" value="UniProtKB-SubCell"/>
</dbReference>
<dbReference type="Gene3D" id="2.130.10.10">
    <property type="entry name" value="YVTN repeat-like/Quinoprotein amine dehydrogenase"/>
    <property type="match status" value="1"/>
</dbReference>
<protein>
    <submittedName>
        <fullName evidence="6">WD_REPEATS_REGION domain-containing protein</fullName>
    </submittedName>
</protein>
<dbReference type="GO" id="GO:0006364">
    <property type="term" value="P:rRNA processing"/>
    <property type="evidence" value="ECO:0007669"/>
    <property type="project" value="TreeGrafter"/>
</dbReference>
<dbReference type="Pfam" id="PF00400">
    <property type="entry name" value="WD40"/>
    <property type="match status" value="4"/>
</dbReference>
<dbReference type="GO" id="GO:0045943">
    <property type="term" value="P:positive regulation of transcription by RNA polymerase I"/>
    <property type="evidence" value="ECO:0007669"/>
    <property type="project" value="TreeGrafter"/>
</dbReference>
<feature type="repeat" description="WD" evidence="5">
    <location>
        <begin position="214"/>
        <end position="255"/>
    </location>
</feature>
<dbReference type="SMART" id="SM00320">
    <property type="entry name" value="WD40"/>
    <property type="match status" value="5"/>
</dbReference>
<dbReference type="PROSITE" id="PS50082">
    <property type="entry name" value="WD_REPEATS_2"/>
    <property type="match status" value="2"/>
</dbReference>
<dbReference type="PANTHER" id="PTHR19924">
    <property type="entry name" value="UTP15 U3 SMALL NUCLEOLAR RNA-ASSOCIATED PROTEIN 15 FAMILY MEMBER"/>
    <property type="match status" value="1"/>
</dbReference>
<dbReference type="InterPro" id="IPR001680">
    <property type="entry name" value="WD40_rpt"/>
</dbReference>
<proteinExistence type="predicted"/>
<sequence>LDETKEIHFLNKNLASFQLAVYDTTICEPLTTYGRFKQAVYGARFRRDGKLLAVGDEEGKVRLFNVRKQAASSDGKKAPLRIFKAHESAVHTVVFTRSGRTLITMGDEGCIKLWDITETKSIPLKVFSDVHSDHIRCCDASTLSDHLFVSGSYDHTAKVWNTETEGNQALMSMDHGSPIEQILLLPGDAFVVTAGGQLIKFWNVASGGVLHHTLHHHHKTVTSLCLASKGTRLLSGGLDKRVNVFSLDSGDYRLLYSFSLPAQVLTLSISSNDKFIAIGMVNLLQISMRNEPGKLEESLKAAQAENAGLEYHK</sequence>
<organism evidence="6">
    <name type="scientific">Onchocerca flexuosa</name>
    <dbReference type="NCBI Taxonomy" id="387005"/>
    <lineage>
        <taxon>Eukaryota</taxon>
        <taxon>Metazoa</taxon>
        <taxon>Ecdysozoa</taxon>
        <taxon>Nematoda</taxon>
        <taxon>Chromadorea</taxon>
        <taxon>Rhabditida</taxon>
        <taxon>Spirurina</taxon>
        <taxon>Spiruromorpha</taxon>
        <taxon>Filarioidea</taxon>
        <taxon>Onchocercidae</taxon>
        <taxon>Onchocerca</taxon>
    </lineage>
</organism>
<reference evidence="6" key="1">
    <citation type="submission" date="2016-06" db="UniProtKB">
        <authorList>
            <consortium name="WormBaseParasite"/>
        </authorList>
    </citation>
    <scope>IDENTIFICATION</scope>
</reference>
<dbReference type="WBParaSite" id="OFLC_0000632801-mRNA-1">
    <property type="protein sequence ID" value="OFLC_0000632801-mRNA-1"/>
    <property type="gene ID" value="OFLC_0000632801"/>
</dbReference>
<dbReference type="PANTHER" id="PTHR19924:SF26">
    <property type="entry name" value="U3 SMALL NUCLEOLAR RNA-ASSOCIATED PROTEIN 15 HOMOLOG"/>
    <property type="match status" value="1"/>
</dbReference>
<accession>A0A183HFR7</accession>
<dbReference type="AlphaFoldDB" id="A0A183HFR7"/>
<evidence type="ECO:0000313" key="6">
    <source>
        <dbReference type="WBParaSite" id="OFLC_0000632801-mRNA-1"/>
    </source>
</evidence>
<dbReference type="SUPFAM" id="SSF50978">
    <property type="entry name" value="WD40 repeat-like"/>
    <property type="match status" value="1"/>
</dbReference>
<evidence type="ECO:0000256" key="5">
    <source>
        <dbReference type="PROSITE-ProRule" id="PRU00221"/>
    </source>
</evidence>
<keyword evidence="4" id="KW-0539">Nucleus</keyword>